<protein>
    <recommendedName>
        <fullName evidence="2">SWIM-type domain-containing protein</fullName>
    </recommendedName>
</protein>
<dbReference type="AlphaFoldDB" id="A0A4Y6PW94"/>
<evidence type="ECO:0000256" key="1">
    <source>
        <dbReference type="PROSITE-ProRule" id="PRU00325"/>
    </source>
</evidence>
<gene>
    <name evidence="3" type="ORF">FIV42_17815</name>
</gene>
<keyword evidence="1" id="KW-0479">Metal-binding</keyword>
<dbReference type="RefSeq" id="WP_141198990.1">
    <property type="nucleotide sequence ID" value="NZ_CP041186.1"/>
</dbReference>
<dbReference type="PROSITE" id="PS50966">
    <property type="entry name" value="ZF_SWIM"/>
    <property type="match status" value="1"/>
</dbReference>
<evidence type="ECO:0000313" key="3">
    <source>
        <dbReference type="EMBL" id="QDG52523.1"/>
    </source>
</evidence>
<dbReference type="PANTHER" id="PTHR38133">
    <property type="entry name" value="SLR1429 PROTEIN"/>
    <property type="match status" value="1"/>
</dbReference>
<sequence>MSWSYFPKSTPRKVEGGIKAKSKRGKIGEEWWSRRFVEVVESYSISSRIKRGKRYARGGQVIALAIDDGMVHAQVQGSRPNPYKVDIGGASLGDEDWEQVEQAMSERAAFAAQLLAGEMPADIEEAFEACEFSLFPASYKKMETHCSCPDSANPCKHIAAVFYILAEKFDEDPFLIFRWRGRSREELLDHLRRLRSSNARAAGSQDDLPAEPSTPLSECLDNFWSAGPSLERIRIRPGLAEIPDAALRRLGKPPERIAEVRDELGALYARIVGSASE</sequence>
<dbReference type="EMBL" id="CP041186">
    <property type="protein sequence ID" value="QDG52523.1"/>
    <property type="molecule type" value="Genomic_DNA"/>
</dbReference>
<dbReference type="GO" id="GO:0008270">
    <property type="term" value="F:zinc ion binding"/>
    <property type="evidence" value="ECO:0007669"/>
    <property type="project" value="UniProtKB-KW"/>
</dbReference>
<reference evidence="3 4" key="1">
    <citation type="submission" date="2019-06" db="EMBL/GenBank/DDBJ databases">
        <title>Persicimonas caeni gen. nov., sp. nov., a predatory bacterium isolated from solar saltern.</title>
        <authorList>
            <person name="Wang S."/>
        </authorList>
    </citation>
    <scope>NUCLEOTIDE SEQUENCE [LARGE SCALE GENOMIC DNA]</scope>
    <source>
        <strain evidence="3 4">YN101</strain>
    </source>
</reference>
<keyword evidence="1" id="KW-0863">Zinc-finger</keyword>
<evidence type="ECO:0000259" key="2">
    <source>
        <dbReference type="PROSITE" id="PS50966"/>
    </source>
</evidence>
<proteinExistence type="predicted"/>
<accession>A0A4Y6PW94</accession>
<keyword evidence="1" id="KW-0862">Zinc</keyword>
<dbReference type="InterPro" id="IPR007527">
    <property type="entry name" value="Znf_SWIM"/>
</dbReference>
<keyword evidence="4" id="KW-1185">Reference proteome</keyword>
<name>A0A4Y6PW94_PERCE</name>
<organism evidence="3 4">
    <name type="scientific">Persicimonas caeni</name>
    <dbReference type="NCBI Taxonomy" id="2292766"/>
    <lineage>
        <taxon>Bacteria</taxon>
        <taxon>Deltaproteobacteria</taxon>
        <taxon>Bradymonadales</taxon>
        <taxon>Bradymonadaceae</taxon>
        <taxon>Persicimonas</taxon>
    </lineage>
</organism>
<dbReference type="OrthoDB" id="188274at2"/>
<evidence type="ECO:0000313" key="4">
    <source>
        <dbReference type="Proteomes" id="UP000315995"/>
    </source>
</evidence>
<dbReference type="Proteomes" id="UP000315995">
    <property type="component" value="Chromosome"/>
</dbReference>
<dbReference type="Pfam" id="PF04434">
    <property type="entry name" value="SWIM"/>
    <property type="match status" value="1"/>
</dbReference>
<accession>A0A5B8Y727</accession>
<feature type="domain" description="SWIM-type" evidence="2">
    <location>
        <begin position="135"/>
        <end position="166"/>
    </location>
</feature>
<dbReference type="PANTHER" id="PTHR38133:SF1">
    <property type="entry name" value="SLR1429 PROTEIN"/>
    <property type="match status" value="1"/>
</dbReference>